<evidence type="ECO:0000313" key="2">
    <source>
        <dbReference type="Proteomes" id="UP000175829"/>
    </source>
</evidence>
<reference evidence="1 2" key="1">
    <citation type="journal article" date="2016" name="Front. Microbiol.">
        <title>Comparative Genomics Analysis of Streptomyces Species Reveals Their Adaptation to the Marine Environment and Their Diversity at the Genomic Level.</title>
        <authorList>
            <person name="Tian X."/>
            <person name="Zhang Z."/>
            <person name="Yang T."/>
            <person name="Chen M."/>
            <person name="Li J."/>
            <person name="Chen F."/>
            <person name="Yang J."/>
            <person name="Li W."/>
            <person name="Zhang B."/>
            <person name="Zhang Z."/>
            <person name="Wu J."/>
            <person name="Zhang C."/>
            <person name="Long L."/>
            <person name="Xiao J."/>
        </authorList>
    </citation>
    <scope>NUCLEOTIDE SEQUENCE [LARGE SCALE GENOMIC DNA]</scope>
    <source>
        <strain evidence="1 2">SCSIO M10379</strain>
    </source>
</reference>
<sequence length="277" mass="30477">MSHQMPETTGAKAHSARMYDYFLGGKTNYGPDREAAAQSVAAFPNALTAARENREFMHRAVRYLAREQGIRQFLDIGTGIPSAPNLHQVAQQEAPGCRVVYADNDPIVLTYARALMNGTTEGATDYIEADARDPKRILDHANATLDFDQPVALSLVALLHFIADEDDPQGIVRTLVARLAPGSALILSHGTDELDITLRKVLEIYRAQGITLRFRDREEVREFFSANGFPLVEPGIVATCDWHPELVDRLDGIRRPVGSISPEEVGCWAGVGLKPTE</sequence>
<dbReference type="InterPro" id="IPR029063">
    <property type="entry name" value="SAM-dependent_MTases_sf"/>
</dbReference>
<protein>
    <recommendedName>
        <fullName evidence="3">S-adenosyl methyltransferase</fullName>
    </recommendedName>
</protein>
<accession>A0A1E7K6M2</accession>
<evidence type="ECO:0008006" key="3">
    <source>
        <dbReference type="Google" id="ProtNLM"/>
    </source>
</evidence>
<dbReference type="AlphaFoldDB" id="A0A1E7K6M2"/>
<organism evidence="1 2">
    <name type="scientific">Streptomyces qinglanensis</name>
    <dbReference type="NCBI Taxonomy" id="943816"/>
    <lineage>
        <taxon>Bacteria</taxon>
        <taxon>Bacillati</taxon>
        <taxon>Actinomycetota</taxon>
        <taxon>Actinomycetes</taxon>
        <taxon>Kitasatosporales</taxon>
        <taxon>Streptomycetaceae</taxon>
        <taxon>Streptomyces</taxon>
    </lineage>
</organism>
<dbReference type="PATRIC" id="fig|943816.4.peg.3339"/>
<dbReference type="Pfam" id="PF04672">
    <property type="entry name" value="Methyltransf_19"/>
    <property type="match status" value="1"/>
</dbReference>
<dbReference type="EMBL" id="LJGV01000022">
    <property type="protein sequence ID" value="OEU99582.1"/>
    <property type="molecule type" value="Genomic_DNA"/>
</dbReference>
<dbReference type="InterPro" id="IPR006764">
    <property type="entry name" value="SAM_dep_MeTrfase_SAV2177_type"/>
</dbReference>
<name>A0A1E7K6M2_9ACTN</name>
<gene>
    <name evidence="1" type="ORF">AN217_19175</name>
</gene>
<dbReference type="RefSeq" id="WP_019353961.1">
    <property type="nucleotide sequence ID" value="NZ_LJGV01000022.1"/>
</dbReference>
<proteinExistence type="predicted"/>
<dbReference type="SUPFAM" id="SSF53335">
    <property type="entry name" value="S-adenosyl-L-methionine-dependent methyltransferases"/>
    <property type="match status" value="1"/>
</dbReference>
<dbReference type="Proteomes" id="UP000175829">
    <property type="component" value="Unassembled WGS sequence"/>
</dbReference>
<dbReference type="Gene3D" id="3.40.50.150">
    <property type="entry name" value="Vaccinia Virus protein VP39"/>
    <property type="match status" value="1"/>
</dbReference>
<evidence type="ECO:0000313" key="1">
    <source>
        <dbReference type="EMBL" id="OEU99582.1"/>
    </source>
</evidence>
<dbReference type="PIRSF" id="PIRSF017393">
    <property type="entry name" value="MTase_SAV2177"/>
    <property type="match status" value="1"/>
</dbReference>
<comment type="caution">
    <text evidence="1">The sequence shown here is derived from an EMBL/GenBank/DDBJ whole genome shotgun (WGS) entry which is preliminary data.</text>
</comment>